<dbReference type="RefSeq" id="WP_000371230.1">
    <property type="nucleotide sequence ID" value="NZ_LJKE01000016.1"/>
</dbReference>
<organism evidence="1 2">
    <name type="scientific">Bacillus cereus</name>
    <dbReference type="NCBI Taxonomy" id="1396"/>
    <lineage>
        <taxon>Bacteria</taxon>
        <taxon>Bacillati</taxon>
        <taxon>Bacillota</taxon>
        <taxon>Bacilli</taxon>
        <taxon>Bacillales</taxon>
        <taxon>Bacillaceae</taxon>
        <taxon>Bacillus</taxon>
        <taxon>Bacillus cereus group</taxon>
    </lineage>
</organism>
<dbReference type="PATRIC" id="fig|1396.535.peg.4014"/>
<reference evidence="1 2" key="1">
    <citation type="submission" date="2015-09" db="EMBL/GenBank/DDBJ databases">
        <title>Bacillus cereus food isolates.</title>
        <authorList>
            <person name="Boekhorst J."/>
        </authorList>
    </citation>
    <scope>NUCLEOTIDE SEQUENCE [LARGE SCALE GENOMIC DNA]</scope>
    <source>
        <strain evidence="1 2">B4088</strain>
    </source>
</reference>
<gene>
    <name evidence="1" type="ORF">B4088_0646</name>
</gene>
<proteinExistence type="predicted"/>
<dbReference type="EMBL" id="LJKE01000016">
    <property type="protein sequence ID" value="KZD71633.1"/>
    <property type="molecule type" value="Genomic_DNA"/>
</dbReference>
<sequence length="190" mass="21340">MDPFTSRFAKRFFITVGSAVGLFLIGAMINSEAIAFSYLLALFGIPIYFVIQDNKGKNSCKEIVRNKYNQTSILTLEVFHHSDFGWGCLTLTKEALIFVPKKGDIIYIPHSNYAEYGYKGLGTGDYITTSTKIGNTNMSINNTSEKKAPVFYLIGHDGTEVQLHTRKNKQMYNAVKKALGRDNSHLKSNY</sequence>
<comment type="caution">
    <text evidence="1">The sequence shown here is derived from an EMBL/GenBank/DDBJ whole genome shotgun (WGS) entry which is preliminary data.</text>
</comment>
<protein>
    <submittedName>
        <fullName evidence="1">Uncharacterized protein</fullName>
    </submittedName>
</protein>
<evidence type="ECO:0000313" key="1">
    <source>
        <dbReference type="EMBL" id="KZD71633.1"/>
    </source>
</evidence>
<dbReference type="Proteomes" id="UP000076482">
    <property type="component" value="Unassembled WGS sequence"/>
</dbReference>
<evidence type="ECO:0000313" key="2">
    <source>
        <dbReference type="Proteomes" id="UP000076482"/>
    </source>
</evidence>
<dbReference type="AlphaFoldDB" id="A0A164QJZ0"/>
<name>A0A164QJZ0_BACCE</name>
<accession>A0A164QJZ0</accession>